<dbReference type="EMBL" id="WTYQ01000004">
    <property type="protein sequence ID" value="MXP26625.1"/>
    <property type="molecule type" value="Genomic_DNA"/>
</dbReference>
<dbReference type="SUPFAM" id="SSF52266">
    <property type="entry name" value="SGNH hydrolase"/>
    <property type="match status" value="1"/>
</dbReference>
<keyword evidence="3" id="KW-1185">Reference proteome</keyword>
<protein>
    <recommendedName>
        <fullName evidence="4">SGNH hydrolase-type esterase domain-containing protein</fullName>
    </recommendedName>
</protein>
<feature type="compositionally biased region" description="Polar residues" evidence="1">
    <location>
        <begin position="367"/>
        <end position="376"/>
    </location>
</feature>
<dbReference type="AlphaFoldDB" id="A0A845ACW9"/>
<dbReference type="RefSeq" id="WP_160739837.1">
    <property type="nucleotide sequence ID" value="NZ_WTYQ01000004.1"/>
</dbReference>
<dbReference type="Gene3D" id="3.40.50.1110">
    <property type="entry name" value="SGNH hydrolase"/>
    <property type="match status" value="1"/>
</dbReference>
<evidence type="ECO:0000313" key="2">
    <source>
        <dbReference type="EMBL" id="MXP26625.1"/>
    </source>
</evidence>
<name>A0A845ACW9_9SPHN</name>
<evidence type="ECO:0008006" key="4">
    <source>
        <dbReference type="Google" id="ProtNLM"/>
    </source>
</evidence>
<evidence type="ECO:0000313" key="3">
    <source>
        <dbReference type="Proteomes" id="UP000460561"/>
    </source>
</evidence>
<reference evidence="2 3" key="1">
    <citation type="submission" date="2019-12" db="EMBL/GenBank/DDBJ databases">
        <title>Genomic-based taxomic classification of the family Erythrobacteraceae.</title>
        <authorList>
            <person name="Xu L."/>
        </authorList>
    </citation>
    <scope>NUCLEOTIDE SEQUENCE [LARGE SCALE GENOMIC DNA]</scope>
    <source>
        <strain evidence="2 3">DSM 18604</strain>
    </source>
</reference>
<accession>A0A845ACW9</accession>
<gene>
    <name evidence="2" type="ORF">GRI39_11320</name>
</gene>
<dbReference type="GO" id="GO:0016788">
    <property type="term" value="F:hydrolase activity, acting on ester bonds"/>
    <property type="evidence" value="ECO:0007669"/>
    <property type="project" value="UniProtKB-ARBA"/>
</dbReference>
<organism evidence="2 3">
    <name type="scientific">Altericroceibacterium indicum</name>
    <dbReference type="NCBI Taxonomy" id="374177"/>
    <lineage>
        <taxon>Bacteria</taxon>
        <taxon>Pseudomonadati</taxon>
        <taxon>Pseudomonadota</taxon>
        <taxon>Alphaproteobacteria</taxon>
        <taxon>Sphingomonadales</taxon>
        <taxon>Erythrobacteraceae</taxon>
        <taxon>Altericroceibacterium</taxon>
    </lineage>
</organism>
<feature type="region of interest" description="Disordered" evidence="1">
    <location>
        <begin position="355"/>
        <end position="390"/>
    </location>
</feature>
<dbReference type="InterPro" id="IPR036514">
    <property type="entry name" value="SGNH_hydro_sf"/>
</dbReference>
<sequence>MSAGFDPAARGLASKALSLNQLARVKEAVARAPCRFPRVMAEPPIITKRDDFAATSIASAQFIPVPDPRMGCFFGELATARFTASHGGRDLDFYEGPGPSPQHMVFSFVTDADQVDLLFCRSQQVQFWVDGERASPSPGEWNVVGSTRYIVSLNFADSTLREISFNVGGMAGAYIGPNFTMTPGRVSGQGTLSVSAITDSYGSRMGSQSKFAMQVGMLLGLAGVQQDTVGGTGYAQTYHTAPSPEDHFLARSTPGDDAQQSYAEWNSDLDFVLGGINDQPTLSASDVRKVLLARRALFPHAVIVVAGNWWPDPTATRVASTKFQTIQDAINQAVLSLPGPWVLIDNINGFWRNSSGRSDSTGDEPWQTGSGTQNAPTGIGNGDRYISSDGTHPTIEGVDYLSMRLAETARSAILAL</sequence>
<proteinExistence type="predicted"/>
<evidence type="ECO:0000256" key="1">
    <source>
        <dbReference type="SAM" id="MobiDB-lite"/>
    </source>
</evidence>
<dbReference type="Proteomes" id="UP000460561">
    <property type="component" value="Unassembled WGS sequence"/>
</dbReference>
<dbReference type="OrthoDB" id="7397965at2"/>
<comment type="caution">
    <text evidence="2">The sequence shown here is derived from an EMBL/GenBank/DDBJ whole genome shotgun (WGS) entry which is preliminary data.</text>
</comment>